<reference evidence="2" key="2">
    <citation type="submission" date="2015-01" db="EMBL/GenBank/DDBJ databases">
        <title>Evolutionary Origins and Diversification of the Mycorrhizal Mutualists.</title>
        <authorList>
            <consortium name="DOE Joint Genome Institute"/>
            <consortium name="Mycorrhizal Genomics Consortium"/>
            <person name="Kohler A."/>
            <person name="Kuo A."/>
            <person name="Nagy L.G."/>
            <person name="Floudas D."/>
            <person name="Copeland A."/>
            <person name="Barry K.W."/>
            <person name="Cichocki N."/>
            <person name="Veneault-Fourrey C."/>
            <person name="LaButti K."/>
            <person name="Lindquist E.A."/>
            <person name="Lipzen A."/>
            <person name="Lundell T."/>
            <person name="Morin E."/>
            <person name="Murat C."/>
            <person name="Riley R."/>
            <person name="Ohm R."/>
            <person name="Sun H."/>
            <person name="Tunlid A."/>
            <person name="Henrissat B."/>
            <person name="Grigoriev I.V."/>
            <person name="Hibbett D.S."/>
            <person name="Martin F."/>
        </authorList>
    </citation>
    <scope>NUCLEOTIDE SEQUENCE [LARGE SCALE GENOMIC DNA]</scope>
    <source>
        <strain evidence="2">Zn</strain>
    </source>
</reference>
<reference evidence="1 2" key="1">
    <citation type="submission" date="2014-04" db="EMBL/GenBank/DDBJ databases">
        <authorList>
            <consortium name="DOE Joint Genome Institute"/>
            <person name="Kuo A."/>
            <person name="Martino E."/>
            <person name="Perotto S."/>
            <person name="Kohler A."/>
            <person name="Nagy L.G."/>
            <person name="Floudas D."/>
            <person name="Copeland A."/>
            <person name="Barry K.W."/>
            <person name="Cichocki N."/>
            <person name="Veneault-Fourrey C."/>
            <person name="LaButti K."/>
            <person name="Lindquist E.A."/>
            <person name="Lipzen A."/>
            <person name="Lundell T."/>
            <person name="Morin E."/>
            <person name="Murat C."/>
            <person name="Sun H."/>
            <person name="Tunlid A."/>
            <person name="Henrissat B."/>
            <person name="Grigoriev I.V."/>
            <person name="Hibbett D.S."/>
            <person name="Martin F."/>
            <person name="Nordberg H.P."/>
            <person name="Cantor M.N."/>
            <person name="Hua S.X."/>
        </authorList>
    </citation>
    <scope>NUCLEOTIDE SEQUENCE [LARGE SCALE GENOMIC DNA]</scope>
    <source>
        <strain evidence="1 2">Zn</strain>
    </source>
</reference>
<dbReference type="PANTHER" id="PTHR37540">
    <property type="entry name" value="TRANSCRIPTION FACTOR (ACR-2), PUTATIVE-RELATED-RELATED"/>
    <property type="match status" value="1"/>
</dbReference>
<accession>A0A0C3C5R5</accession>
<name>A0A0C3C5R5_OIDMZ</name>
<dbReference type="Proteomes" id="UP000054321">
    <property type="component" value="Unassembled WGS sequence"/>
</dbReference>
<organism evidence="1 2">
    <name type="scientific">Oidiodendron maius (strain Zn)</name>
    <dbReference type="NCBI Taxonomy" id="913774"/>
    <lineage>
        <taxon>Eukaryota</taxon>
        <taxon>Fungi</taxon>
        <taxon>Dikarya</taxon>
        <taxon>Ascomycota</taxon>
        <taxon>Pezizomycotina</taxon>
        <taxon>Leotiomycetes</taxon>
        <taxon>Leotiomycetes incertae sedis</taxon>
        <taxon>Myxotrichaceae</taxon>
        <taxon>Oidiodendron</taxon>
    </lineage>
</organism>
<dbReference type="InParanoid" id="A0A0C3C5R5"/>
<dbReference type="PANTHER" id="PTHR37540:SF5">
    <property type="entry name" value="TRANSCRIPTION FACTOR DOMAIN-CONTAINING PROTEIN"/>
    <property type="match status" value="1"/>
</dbReference>
<keyword evidence="2" id="KW-1185">Reference proteome</keyword>
<dbReference type="EMBL" id="KN832891">
    <property type="protein sequence ID" value="KIM94223.1"/>
    <property type="molecule type" value="Genomic_DNA"/>
</dbReference>
<evidence type="ECO:0000313" key="2">
    <source>
        <dbReference type="Proteomes" id="UP000054321"/>
    </source>
</evidence>
<sequence>MSETQAPETTALAPPVRVTGGFAIGKGTNVSRLQFINTSLPKRTQPIERHRVIRSHAARQSHYQRELRKYGIAGWVVNADVPVAVPARADITASSTHSPVASTPLERPISLSEDPRVQNMATPQSLLAKSSSRVVHHHLKPVNTAEMAVEDRNYFPSFPDFNESNCDMPCEQSIGVGHGDPFASLPVTIETYMWPLINHYTTFIASAHFPHAATQAINPIATICLPLAIMNPHLLQAILLVASHSLHLRGACDSRQVSDFRGRTIHLINEALHDKERAMEDATFAAIAHLAVKEVSVAA</sequence>
<dbReference type="InterPro" id="IPR021858">
    <property type="entry name" value="Fun_TF"/>
</dbReference>
<gene>
    <name evidence="1" type="ORF">OIDMADRAFT_35257</name>
</gene>
<proteinExistence type="predicted"/>
<protein>
    <recommendedName>
        <fullName evidence="3">Transcription factor domain-containing protein</fullName>
    </recommendedName>
</protein>
<evidence type="ECO:0008006" key="3">
    <source>
        <dbReference type="Google" id="ProtNLM"/>
    </source>
</evidence>
<dbReference type="AlphaFoldDB" id="A0A0C3C5R5"/>
<dbReference type="Pfam" id="PF11951">
    <property type="entry name" value="Fungal_trans_2"/>
    <property type="match status" value="1"/>
</dbReference>
<evidence type="ECO:0000313" key="1">
    <source>
        <dbReference type="EMBL" id="KIM94223.1"/>
    </source>
</evidence>
<dbReference type="HOGENOM" id="CLU_930965_0_0_1"/>